<accession>C1N081</accession>
<evidence type="ECO:0000313" key="1">
    <source>
        <dbReference type="EMBL" id="EEH54730.1"/>
    </source>
</evidence>
<proteinExistence type="predicted"/>
<protein>
    <submittedName>
        <fullName evidence="1">Predicted protein</fullName>
    </submittedName>
</protein>
<dbReference type="EMBL" id="GG663743">
    <property type="protein sequence ID" value="EEH54730.1"/>
    <property type="molecule type" value="Genomic_DNA"/>
</dbReference>
<name>C1N081_MICPC</name>
<dbReference type="Proteomes" id="UP000001876">
    <property type="component" value="Unassembled WGS sequence"/>
</dbReference>
<evidence type="ECO:0000313" key="2">
    <source>
        <dbReference type="Proteomes" id="UP000001876"/>
    </source>
</evidence>
<keyword evidence="2" id="KW-1185">Reference proteome</keyword>
<dbReference type="AlphaFoldDB" id="C1N081"/>
<reference evidence="1 2" key="1">
    <citation type="journal article" date="2009" name="Science">
        <title>Green evolution and dynamic adaptations revealed by genomes of the marine picoeukaryotes Micromonas.</title>
        <authorList>
            <person name="Worden A.Z."/>
            <person name="Lee J.H."/>
            <person name="Mock T."/>
            <person name="Rouze P."/>
            <person name="Simmons M.P."/>
            <person name="Aerts A.L."/>
            <person name="Allen A.E."/>
            <person name="Cuvelier M.L."/>
            <person name="Derelle E."/>
            <person name="Everett M.V."/>
            <person name="Foulon E."/>
            <person name="Grimwood J."/>
            <person name="Gundlach H."/>
            <person name="Henrissat B."/>
            <person name="Napoli C."/>
            <person name="McDonald S.M."/>
            <person name="Parker M.S."/>
            <person name="Rombauts S."/>
            <person name="Salamov A."/>
            <person name="Von Dassow P."/>
            <person name="Badger J.H."/>
            <person name="Coutinho P.M."/>
            <person name="Demir E."/>
            <person name="Dubchak I."/>
            <person name="Gentemann C."/>
            <person name="Eikrem W."/>
            <person name="Gready J.E."/>
            <person name="John U."/>
            <person name="Lanier W."/>
            <person name="Lindquist E.A."/>
            <person name="Lucas S."/>
            <person name="Mayer K.F."/>
            <person name="Moreau H."/>
            <person name="Not F."/>
            <person name="Otillar R."/>
            <person name="Panaud O."/>
            <person name="Pangilinan J."/>
            <person name="Paulsen I."/>
            <person name="Piegu B."/>
            <person name="Poliakov A."/>
            <person name="Robbens S."/>
            <person name="Schmutz J."/>
            <person name="Toulza E."/>
            <person name="Wyss T."/>
            <person name="Zelensky A."/>
            <person name="Zhou K."/>
            <person name="Armbrust E.V."/>
            <person name="Bhattacharya D."/>
            <person name="Goodenough U.W."/>
            <person name="Van de Peer Y."/>
            <person name="Grigoriev I.V."/>
        </authorList>
    </citation>
    <scope>NUCLEOTIDE SEQUENCE [LARGE SCALE GENOMIC DNA]</scope>
    <source>
        <strain evidence="1 2">CCMP1545</strain>
    </source>
</reference>
<organism evidence="2">
    <name type="scientific">Micromonas pusilla (strain CCMP1545)</name>
    <name type="common">Picoplanktonic green alga</name>
    <dbReference type="NCBI Taxonomy" id="564608"/>
    <lineage>
        <taxon>Eukaryota</taxon>
        <taxon>Viridiplantae</taxon>
        <taxon>Chlorophyta</taxon>
        <taxon>Mamiellophyceae</taxon>
        <taxon>Mamiellales</taxon>
        <taxon>Mamiellaceae</taxon>
        <taxon>Micromonas</taxon>
    </lineage>
</organism>
<dbReference type="KEGG" id="mpp:MICPUCDRAFT_61007"/>
<dbReference type="OrthoDB" id="497330at2759"/>
<gene>
    <name evidence="1" type="ORF">MICPUCDRAFT_61007</name>
</gene>
<dbReference type="OMA" id="YYMGQIE"/>
<dbReference type="GeneID" id="9686790"/>
<sequence length="190" mass="21024">MPPPSSSRGWLVALSSPIAIAGIALALSIANPGYVDTTRELLLQNIYRKETTMPRRGGGTQNVDVVVRDGVVYKYNKYSGSVTATAKDGLMVDKNGDIFVVVRGKDDPRRVKKAYLVGNMDEVPPLPANPTEKDKKAQREAMEKTFAQARSISHWSPYDRVRVVNARLNRLPSLKKIYDAPDPVVRPGYQ</sequence>
<dbReference type="RefSeq" id="XP_003061080.1">
    <property type="nucleotide sequence ID" value="XM_003061034.1"/>
</dbReference>